<evidence type="ECO:0000256" key="1">
    <source>
        <dbReference type="SAM" id="MobiDB-lite"/>
    </source>
</evidence>
<keyword evidence="3" id="KW-0732">Signal</keyword>
<dbReference type="Ensembl" id="ENSNGAT00000004583.1">
    <property type="protein sequence ID" value="ENSNGAP00000003273.1"/>
    <property type="gene ID" value="ENSNGAG00000003644.1"/>
</dbReference>
<sequence length="379" mass="39582">MLLHLLLLLTLLGPGNSLQLWDTLGEGVKEASGPALIRGRRQAGEDDEFEDPDYPLEATDLPELLENITNPVTTNPESLTTMGTMEQRTFMRPGIPEPATVEATAIGSAGPDAGGAAVGKLSTEPVTQRSLTTVEMTTQLAAAEAETSQPAAAEPETSQPAAAEPETTQPVVTEAETSQPAAVEPETSQPAAAKPETTQAVVTEAETSQSPRKSKAVKVLFTEPTATEPLSIAPVTTKFLSTGPTGSIIFLGPDNLSDIGMKKGQIVTPGSSVAPSSTGTSDLIPVRQCLLAILILALLATIFLVCTVVLAVRLSRKNHMYPVRNYSPTEMVCISSLLPDGGEGPPVTANGGLPKSQGLKAESSEDRDGDDLTLHSFLP</sequence>
<dbReference type="PANTHER" id="PTHR17384">
    <property type="entry name" value="P-SELECTIN GLYCOPROTEIN LIGAND-1"/>
    <property type="match status" value="1"/>
</dbReference>
<accession>A0A8C6W2J7</accession>
<organism evidence="4 5">
    <name type="scientific">Nannospalax galili</name>
    <name type="common">Northern Israeli blind subterranean mole rat</name>
    <name type="synonym">Spalax galili</name>
    <dbReference type="NCBI Taxonomy" id="1026970"/>
    <lineage>
        <taxon>Eukaryota</taxon>
        <taxon>Metazoa</taxon>
        <taxon>Chordata</taxon>
        <taxon>Craniata</taxon>
        <taxon>Vertebrata</taxon>
        <taxon>Euteleostomi</taxon>
        <taxon>Mammalia</taxon>
        <taxon>Eutheria</taxon>
        <taxon>Euarchontoglires</taxon>
        <taxon>Glires</taxon>
        <taxon>Rodentia</taxon>
        <taxon>Myomorpha</taxon>
        <taxon>Muroidea</taxon>
        <taxon>Spalacidae</taxon>
        <taxon>Spalacinae</taxon>
        <taxon>Nannospalax</taxon>
    </lineage>
</organism>
<feature type="compositionally biased region" description="Basic and acidic residues" evidence="1">
    <location>
        <begin position="362"/>
        <end position="373"/>
    </location>
</feature>
<keyword evidence="2" id="KW-0812">Transmembrane</keyword>
<dbReference type="GO" id="GO:0050901">
    <property type="term" value="P:leukocyte tethering or rolling"/>
    <property type="evidence" value="ECO:0007669"/>
    <property type="project" value="TreeGrafter"/>
</dbReference>
<feature type="compositionally biased region" description="Low complexity" evidence="1">
    <location>
        <begin position="196"/>
        <end position="207"/>
    </location>
</feature>
<keyword evidence="2" id="KW-0472">Membrane</keyword>
<feature type="compositionally biased region" description="Polar residues" evidence="1">
    <location>
        <begin position="166"/>
        <end position="190"/>
    </location>
</feature>
<reference evidence="4" key="2">
    <citation type="submission" date="2025-09" db="UniProtKB">
        <authorList>
            <consortium name="Ensembl"/>
        </authorList>
    </citation>
    <scope>IDENTIFICATION</scope>
</reference>
<feature type="chain" id="PRO_5034398516" evidence="3">
    <location>
        <begin position="18"/>
        <end position="379"/>
    </location>
</feature>
<reference evidence="4" key="1">
    <citation type="submission" date="2025-08" db="UniProtKB">
        <authorList>
            <consortium name="Ensembl"/>
        </authorList>
    </citation>
    <scope>IDENTIFICATION</scope>
</reference>
<feature type="region of interest" description="Disordered" evidence="1">
    <location>
        <begin position="343"/>
        <end position="379"/>
    </location>
</feature>
<feature type="compositionally biased region" description="Low complexity" evidence="1">
    <location>
        <begin position="141"/>
        <end position="157"/>
    </location>
</feature>
<dbReference type="Proteomes" id="UP000694381">
    <property type="component" value="Unassembled WGS sequence"/>
</dbReference>
<feature type="signal peptide" evidence="3">
    <location>
        <begin position="1"/>
        <end position="17"/>
    </location>
</feature>
<dbReference type="PANTHER" id="PTHR17384:SF7">
    <property type="entry name" value="P-SELECTIN GLYCOPROTEIN LIGAND 1"/>
    <property type="match status" value="1"/>
</dbReference>
<evidence type="ECO:0000256" key="3">
    <source>
        <dbReference type="SAM" id="SignalP"/>
    </source>
</evidence>
<name>A0A8C6W2J7_NANGA</name>
<evidence type="ECO:0000313" key="5">
    <source>
        <dbReference type="Proteomes" id="UP000694381"/>
    </source>
</evidence>
<proteinExistence type="predicted"/>
<feature type="region of interest" description="Disordered" evidence="1">
    <location>
        <begin position="105"/>
        <end position="216"/>
    </location>
</feature>
<dbReference type="GO" id="GO:0005886">
    <property type="term" value="C:plasma membrane"/>
    <property type="evidence" value="ECO:0007669"/>
    <property type="project" value="TreeGrafter"/>
</dbReference>
<feature type="compositionally biased region" description="Polar residues" evidence="1">
    <location>
        <begin position="124"/>
        <end position="140"/>
    </location>
</feature>
<protein>
    <submittedName>
        <fullName evidence="4">Selectin, platelet (p-selectin) ligand</fullName>
    </submittedName>
</protein>
<keyword evidence="2" id="KW-1133">Transmembrane helix</keyword>
<dbReference type="OMA" id="NHMYPVR"/>
<evidence type="ECO:0000313" key="4">
    <source>
        <dbReference type="Ensembl" id="ENSNGAP00000003273.1"/>
    </source>
</evidence>
<evidence type="ECO:0000256" key="2">
    <source>
        <dbReference type="SAM" id="Phobius"/>
    </source>
</evidence>
<dbReference type="AlphaFoldDB" id="A0A8C6W2J7"/>
<dbReference type="InterPro" id="IPR026195">
    <property type="entry name" value="PSGL-1"/>
</dbReference>
<keyword evidence="5" id="KW-1185">Reference proteome</keyword>
<feature type="transmembrane region" description="Helical" evidence="2">
    <location>
        <begin position="290"/>
        <end position="312"/>
    </location>
</feature>
<gene>
    <name evidence="4" type="primary">Selplg</name>
</gene>
<dbReference type="GeneTree" id="ENSGT00440000039754"/>